<evidence type="ECO:0000313" key="6">
    <source>
        <dbReference type="Proteomes" id="UP000325780"/>
    </source>
</evidence>
<accession>A0A5N6TNW2</accession>
<feature type="active site" description="Proton donor/acceptor" evidence="1">
    <location>
        <position position="572"/>
    </location>
</feature>
<feature type="binding site" evidence="2">
    <location>
        <position position="329"/>
    </location>
    <ligand>
        <name>substrate</name>
    </ligand>
</feature>
<feature type="compositionally biased region" description="Basic and acidic residues" evidence="4">
    <location>
        <begin position="174"/>
        <end position="193"/>
    </location>
</feature>
<dbReference type="Pfam" id="PF06087">
    <property type="entry name" value="Tyr-DNA_phospho"/>
    <property type="match status" value="1"/>
</dbReference>
<dbReference type="GO" id="GO:0006281">
    <property type="term" value="P:DNA repair"/>
    <property type="evidence" value="ECO:0007669"/>
    <property type="project" value="InterPro"/>
</dbReference>
<proteinExistence type="predicted"/>
<dbReference type="PROSITE" id="PS50330">
    <property type="entry name" value="UIM"/>
    <property type="match status" value="1"/>
</dbReference>
<dbReference type="OrthoDB" id="47785at2759"/>
<feature type="compositionally biased region" description="Low complexity" evidence="4">
    <location>
        <begin position="211"/>
        <end position="220"/>
    </location>
</feature>
<dbReference type="Gene3D" id="3.30.870.10">
    <property type="entry name" value="Endonuclease Chain A"/>
    <property type="match status" value="2"/>
</dbReference>
<dbReference type="GO" id="GO:0003690">
    <property type="term" value="F:double-stranded DNA binding"/>
    <property type="evidence" value="ECO:0007669"/>
    <property type="project" value="TreeGrafter"/>
</dbReference>
<feature type="active site" description="Nucleophile" evidence="1">
    <location>
        <position position="327"/>
    </location>
</feature>
<dbReference type="GO" id="GO:0003697">
    <property type="term" value="F:single-stranded DNA binding"/>
    <property type="evidence" value="ECO:0007669"/>
    <property type="project" value="TreeGrafter"/>
</dbReference>
<organism evidence="5 6">
    <name type="scientific">Aspergillus avenaceus</name>
    <dbReference type="NCBI Taxonomy" id="36643"/>
    <lineage>
        <taxon>Eukaryota</taxon>
        <taxon>Fungi</taxon>
        <taxon>Dikarya</taxon>
        <taxon>Ascomycota</taxon>
        <taxon>Pezizomycotina</taxon>
        <taxon>Eurotiomycetes</taxon>
        <taxon>Eurotiomycetidae</taxon>
        <taxon>Eurotiales</taxon>
        <taxon>Aspergillaceae</taxon>
        <taxon>Aspergillus</taxon>
        <taxon>Aspergillus subgen. Circumdati</taxon>
    </lineage>
</organism>
<dbReference type="CDD" id="cd09123">
    <property type="entry name" value="PLDc_Tdp1_2"/>
    <property type="match status" value="1"/>
</dbReference>
<feature type="binding site" evidence="2">
    <location>
        <position position="574"/>
    </location>
    <ligand>
        <name>substrate</name>
    </ligand>
</feature>
<dbReference type="AlphaFoldDB" id="A0A5N6TNW2"/>
<sequence>MSSDDLNDPELRAAIAASLQETNNDGGSGHNGYQHEVVDLTADSDNEVTAIFPKSNSVIGSETDGDETDPNLEDEDEDLKKAIELSMQSAVQGESGSISHHSSPAKAKDLPTQVNDESKLIANPLLSSGESSANGQDPPKAPGILGLDRKQMEQERLARLKKRKAEEPSLSDQPETKLSRHEVASVPQVKHEASSPVSMTSIHKKSASLATPTQQVQQTPSPSPTPSVQFPEGVVKKTWAFGCQRQGDDIKIEETLQKSDLHLAVLSSFMWDMEWLFSKLDTTKTRFILVMQAKDEPTKRQYECETADMRNLRLCFPPMDGQVNCMHSKLMLLFHSTYLRIVVPTANLTPYDWGEIGGTMENSVFIIDLPKKADPASEITKTAFYNELTYFLRATTLHANVISKLDNYDFSKTGNIAFVHTIGGSHIGDSWRRTGYCGLGRSVESLGLRVSKPINIDFITSSVGSLTGEFLRSIYLASQGDDGMTEYVLRTAKSFPAQIRNDPTRLVEKTTAEEWKNRFRVYFPSEATVRDSKGGPQCAGTICFQQKWYMSPKFPRQVLRDCKSQRPGVLMHNKILYMRPDEPIALSHDTKCQAWAYIGSANLSESAWGRLVQDRSTKEPKLNCRNWECGVLVPVISKGEMFAGRNNSDPELADMLDVFKGTVPVPMRLPAQEYGPNRKPWYFTA</sequence>
<feature type="compositionally biased region" description="Acidic residues" evidence="4">
    <location>
        <begin position="63"/>
        <end position="77"/>
    </location>
</feature>
<dbReference type="PANTHER" id="PTHR12415">
    <property type="entry name" value="TYROSYL-DNA PHOSPHODIESTERASE 1"/>
    <property type="match status" value="1"/>
</dbReference>
<evidence type="ECO:0000256" key="2">
    <source>
        <dbReference type="PIRSR" id="PIRSR610347-2"/>
    </source>
</evidence>
<feature type="site" description="Interaction with DNA" evidence="3">
    <location>
        <position position="604"/>
    </location>
</feature>
<dbReference type="SUPFAM" id="SSF56024">
    <property type="entry name" value="Phospholipase D/nuclease"/>
    <property type="match status" value="2"/>
</dbReference>
<name>A0A5N6TNW2_ASPAV</name>
<dbReference type="SMART" id="SM00726">
    <property type="entry name" value="UIM"/>
    <property type="match status" value="2"/>
</dbReference>
<dbReference type="Proteomes" id="UP000325780">
    <property type="component" value="Unassembled WGS sequence"/>
</dbReference>
<evidence type="ECO:0000256" key="3">
    <source>
        <dbReference type="PIRSR" id="PIRSR610347-3"/>
    </source>
</evidence>
<dbReference type="GO" id="GO:0005634">
    <property type="term" value="C:nucleus"/>
    <property type="evidence" value="ECO:0007669"/>
    <property type="project" value="InterPro"/>
</dbReference>
<gene>
    <name evidence="5" type="ORF">BDV25DRAFT_131603</name>
</gene>
<dbReference type="CDD" id="cd09122">
    <property type="entry name" value="PLDc_Tdp1_1"/>
    <property type="match status" value="1"/>
</dbReference>
<dbReference type="InterPro" id="IPR010347">
    <property type="entry name" value="Tdp1"/>
</dbReference>
<dbReference type="Pfam" id="PF02809">
    <property type="entry name" value="UIM"/>
    <property type="match status" value="2"/>
</dbReference>
<feature type="compositionally biased region" description="Polar residues" evidence="4">
    <location>
        <begin position="125"/>
        <end position="135"/>
    </location>
</feature>
<dbReference type="GO" id="GO:0017005">
    <property type="term" value="F:3'-tyrosyl-DNA phosphodiesterase activity"/>
    <property type="evidence" value="ECO:0007669"/>
    <property type="project" value="TreeGrafter"/>
</dbReference>
<reference evidence="5 6" key="1">
    <citation type="submission" date="2019-04" db="EMBL/GenBank/DDBJ databases">
        <title>Friends and foes A comparative genomics study of 23 Aspergillus species from section Flavi.</title>
        <authorList>
            <consortium name="DOE Joint Genome Institute"/>
            <person name="Kjaerbolling I."/>
            <person name="Vesth T."/>
            <person name="Frisvad J.C."/>
            <person name="Nybo J.L."/>
            <person name="Theobald S."/>
            <person name="Kildgaard S."/>
            <person name="Isbrandt T."/>
            <person name="Kuo A."/>
            <person name="Sato A."/>
            <person name="Lyhne E.K."/>
            <person name="Kogle M.E."/>
            <person name="Wiebenga A."/>
            <person name="Kun R.S."/>
            <person name="Lubbers R.J."/>
            <person name="Makela M.R."/>
            <person name="Barry K."/>
            <person name="Chovatia M."/>
            <person name="Clum A."/>
            <person name="Daum C."/>
            <person name="Haridas S."/>
            <person name="He G."/>
            <person name="LaButti K."/>
            <person name="Lipzen A."/>
            <person name="Mondo S."/>
            <person name="Riley R."/>
            <person name="Salamov A."/>
            <person name="Simmons B.A."/>
            <person name="Magnuson J.K."/>
            <person name="Henrissat B."/>
            <person name="Mortensen U.H."/>
            <person name="Larsen T.O."/>
            <person name="Devries R.P."/>
            <person name="Grigoriev I.V."/>
            <person name="Machida M."/>
            <person name="Baker S.E."/>
            <person name="Andersen M.R."/>
        </authorList>
    </citation>
    <scope>NUCLEOTIDE SEQUENCE [LARGE SCALE GENOMIC DNA]</scope>
    <source>
        <strain evidence="5 6">IBT 18842</strain>
    </source>
</reference>
<dbReference type="EMBL" id="ML742180">
    <property type="protein sequence ID" value="KAE8148000.1"/>
    <property type="molecule type" value="Genomic_DNA"/>
</dbReference>
<dbReference type="InterPro" id="IPR003903">
    <property type="entry name" value="UIM_dom"/>
</dbReference>
<protein>
    <submittedName>
        <fullName evidence="5">Tyrosyl-DNA phosphodiesterase-domain-containing protein</fullName>
    </submittedName>
</protein>
<evidence type="ECO:0000256" key="1">
    <source>
        <dbReference type="PIRSR" id="PIRSR610347-1"/>
    </source>
</evidence>
<evidence type="ECO:0000313" key="5">
    <source>
        <dbReference type="EMBL" id="KAE8148000.1"/>
    </source>
</evidence>
<dbReference type="PANTHER" id="PTHR12415:SF4">
    <property type="entry name" value="TYROSYL-DNA PHOSPHODIESTERASE DOMAIN-CONTAINING PROTEIN"/>
    <property type="match status" value="1"/>
</dbReference>
<evidence type="ECO:0000256" key="4">
    <source>
        <dbReference type="SAM" id="MobiDB-lite"/>
    </source>
</evidence>
<feature type="region of interest" description="Disordered" evidence="4">
    <location>
        <begin position="1"/>
        <end position="230"/>
    </location>
</feature>
<feature type="compositionally biased region" description="Basic and acidic residues" evidence="4">
    <location>
        <begin position="147"/>
        <end position="158"/>
    </location>
</feature>
<keyword evidence="6" id="KW-1185">Reference proteome</keyword>
<feature type="compositionally biased region" description="Polar residues" evidence="4">
    <location>
        <begin position="86"/>
        <end position="102"/>
    </location>
</feature>